<evidence type="ECO:0000256" key="3">
    <source>
        <dbReference type="ARBA" id="ARBA00022741"/>
    </source>
</evidence>
<dbReference type="InterPro" id="IPR037257">
    <property type="entry name" value="T2SS_E_N_sf"/>
</dbReference>
<comment type="caution">
    <text evidence="10">The sequence shown here is derived from an EMBL/GenBank/DDBJ whole genome shotgun (WGS) entry which is preliminary data.</text>
</comment>
<dbReference type="RefSeq" id="WP_102586922.1">
    <property type="nucleotide sequence ID" value="NZ_BNAE01000001.1"/>
</dbReference>
<dbReference type="InterPro" id="IPR013369">
    <property type="entry name" value="T2SS_GspE"/>
</dbReference>
<name>A0A2N7UP94_9GAMM</name>
<evidence type="ECO:0000256" key="2">
    <source>
        <dbReference type="ARBA" id="ARBA00022448"/>
    </source>
</evidence>
<dbReference type="FunFam" id="3.30.450.90:FF:000001">
    <property type="entry name" value="Type II secretion system ATPase GspE"/>
    <property type="match status" value="1"/>
</dbReference>
<feature type="domain" description="Bacterial type II secretion system protein E" evidence="9">
    <location>
        <begin position="387"/>
        <end position="401"/>
    </location>
</feature>
<dbReference type="Pfam" id="PF05157">
    <property type="entry name" value="MshEN"/>
    <property type="match status" value="1"/>
</dbReference>
<protein>
    <recommendedName>
        <fullName evidence="8">Type II secretion system protein E</fullName>
        <shortName evidence="8">T2SS protein E</shortName>
    </recommendedName>
    <alternativeName>
        <fullName evidence="8">Type II traffic warden ATPase</fullName>
    </alternativeName>
</protein>
<keyword evidence="3 8" id="KW-0547">Nucleotide-binding</keyword>
<dbReference type="Gene3D" id="1.10.40.70">
    <property type="match status" value="1"/>
</dbReference>
<dbReference type="GO" id="GO:0015627">
    <property type="term" value="C:type II protein secretion system complex"/>
    <property type="evidence" value="ECO:0007669"/>
    <property type="project" value="UniProtKB-UniRule"/>
</dbReference>
<organism evidence="10 11">
    <name type="scientific">Halomonas urumqiensis</name>
    <dbReference type="NCBI Taxonomy" id="1684789"/>
    <lineage>
        <taxon>Bacteria</taxon>
        <taxon>Pseudomonadati</taxon>
        <taxon>Pseudomonadota</taxon>
        <taxon>Gammaproteobacteria</taxon>
        <taxon>Oceanospirillales</taxon>
        <taxon>Halomonadaceae</taxon>
        <taxon>Halomonas</taxon>
    </lineage>
</organism>
<evidence type="ECO:0000256" key="1">
    <source>
        <dbReference type="ARBA" id="ARBA00006611"/>
    </source>
</evidence>
<dbReference type="OrthoDB" id="9776961at2"/>
<dbReference type="PANTHER" id="PTHR30258:SF2">
    <property type="entry name" value="COMG OPERON PROTEIN 1"/>
    <property type="match status" value="1"/>
</dbReference>
<dbReference type="FunFam" id="3.40.50.300:FF:000398">
    <property type="entry name" value="Type IV pilus assembly ATPase PilB"/>
    <property type="match status" value="1"/>
</dbReference>
<comment type="function">
    <text evidence="8">ATPase component of the type II secretion system required for the energy-dependent secretion of extracellular factors such as proteases and toxins from the periplasm. Acts as a molecular motor to provide the energy that is required for assembly of the pseudopilus and the extrusion of substrates generated in the cytoplasm.</text>
</comment>
<dbReference type="PROSITE" id="PS00662">
    <property type="entry name" value="T2SP_E"/>
    <property type="match status" value="1"/>
</dbReference>
<reference evidence="10 11" key="1">
    <citation type="submission" date="2018-01" db="EMBL/GenBank/DDBJ databases">
        <title>Halomonas endophytica sp. nov., isolated from storage liquid in the stems of Populus euphratica.</title>
        <authorList>
            <person name="Chen C."/>
        </authorList>
    </citation>
    <scope>NUCLEOTIDE SEQUENCE [LARGE SCALE GENOMIC DNA]</scope>
    <source>
        <strain evidence="10 11">BZ-SZ-XJ27</strain>
    </source>
</reference>
<dbReference type="GO" id="GO:0005886">
    <property type="term" value="C:plasma membrane"/>
    <property type="evidence" value="ECO:0007669"/>
    <property type="project" value="UniProtKB-SubCell"/>
</dbReference>
<dbReference type="GO" id="GO:0005524">
    <property type="term" value="F:ATP binding"/>
    <property type="evidence" value="ECO:0007669"/>
    <property type="project" value="UniProtKB-UniRule"/>
</dbReference>
<dbReference type="PANTHER" id="PTHR30258">
    <property type="entry name" value="TYPE II SECRETION SYSTEM PROTEIN GSPE-RELATED"/>
    <property type="match status" value="1"/>
</dbReference>
<comment type="subcellular location">
    <subcellularLocation>
        <location evidence="8">Cell inner membrane</location>
    </subcellularLocation>
</comment>
<dbReference type="SUPFAM" id="SSF160246">
    <property type="entry name" value="EspE N-terminal domain-like"/>
    <property type="match status" value="1"/>
</dbReference>
<evidence type="ECO:0000259" key="9">
    <source>
        <dbReference type="PROSITE" id="PS00662"/>
    </source>
</evidence>
<dbReference type="CDD" id="cd01129">
    <property type="entry name" value="PulE-GspE-like"/>
    <property type="match status" value="1"/>
</dbReference>
<dbReference type="Gene3D" id="3.40.50.300">
    <property type="entry name" value="P-loop containing nucleotide triphosphate hydrolases"/>
    <property type="match status" value="1"/>
</dbReference>
<evidence type="ECO:0000256" key="6">
    <source>
        <dbReference type="ARBA" id="ARBA00022967"/>
    </source>
</evidence>
<accession>A0A2N7UP94</accession>
<evidence type="ECO:0000313" key="10">
    <source>
        <dbReference type="EMBL" id="PMR82250.1"/>
    </source>
</evidence>
<dbReference type="Gene3D" id="3.30.300.160">
    <property type="entry name" value="Type II secretion system, protein E, N-terminal domain"/>
    <property type="match status" value="1"/>
</dbReference>
<evidence type="ECO:0000256" key="5">
    <source>
        <dbReference type="ARBA" id="ARBA00022927"/>
    </source>
</evidence>
<evidence type="ECO:0000256" key="4">
    <source>
        <dbReference type="ARBA" id="ARBA00022840"/>
    </source>
</evidence>
<evidence type="ECO:0000313" key="11">
    <source>
        <dbReference type="Proteomes" id="UP000235547"/>
    </source>
</evidence>
<keyword evidence="2 8" id="KW-0813">Transport</keyword>
<dbReference type="GO" id="GO:0016887">
    <property type="term" value="F:ATP hydrolysis activity"/>
    <property type="evidence" value="ECO:0007669"/>
    <property type="project" value="TreeGrafter"/>
</dbReference>
<keyword evidence="4 8" id="KW-0067">ATP-binding</keyword>
<keyword evidence="11" id="KW-1185">Reference proteome</keyword>
<dbReference type="NCBIfam" id="TIGR02533">
    <property type="entry name" value="type_II_gspE"/>
    <property type="match status" value="1"/>
</dbReference>
<keyword evidence="6" id="KW-1278">Translocase</keyword>
<dbReference type="GO" id="GO:0008564">
    <property type="term" value="F:protein-exporting ATPase activity"/>
    <property type="evidence" value="ECO:0007669"/>
    <property type="project" value="UniProtKB-EC"/>
</dbReference>
<comment type="catalytic activity">
    <reaction evidence="7">
        <text>ATP + H2O + cellular proteinSide 1 = ADP + phosphate + cellular proteinSide 2.</text>
        <dbReference type="EC" id="7.4.2.8"/>
    </reaction>
</comment>
<dbReference type="Gene3D" id="3.30.450.90">
    <property type="match status" value="1"/>
</dbReference>
<evidence type="ECO:0000256" key="8">
    <source>
        <dbReference type="RuleBase" id="RU366070"/>
    </source>
</evidence>
<sequence length="566" mass="61601">MNLDFPALIGRAFDPLDEWLLERGLLSAERLQALDTLLPESAEPRAVMISRLGLVGEREVANAIAALTGLEPIGANAYPQQAVTDTELSPRFLSTAVMVPLGDDGHTLTLAMADPRDTDALQGVALATGRCVEARLGLPSEIEQAIERCHGSRRSRMDRIADDLGGEPDVEHQQIAHLRDMASEAPVIRLVNLVIERAVAARASDIHIEPFEEGLKIRLRIDGMLVDQESPPARSTAAVISRVKIMARLDIAERRLPQDGRIRLRVQGHDLDLRVSTVPTLHGESVVMRLLDKGGVVFDFAPLGLGDALRERLLALLAQPHGILLVSGPTGSGKTTTLYAALSRLNTTQRKILTVEDPVEYQLAGINQIQVKPGIGLTFASALRAIVRQDPDIIMVGEMRDLETSRIAVQSALTGHLVLSTVHTNNAAASITRLLDMGLEDYLITSTLNGILAQRLVRRLCPLCRTEMRADDATARAEPRLAGQRIFRAQGCSACHHSGYQGRIAIAELLVMSESLRQRVLAHAEAADIQRLAVSEGMRTLYQDGIDKVLAGDTSLEEVLRVTQDN</sequence>
<dbReference type="SUPFAM" id="SSF52540">
    <property type="entry name" value="P-loop containing nucleoside triphosphate hydrolases"/>
    <property type="match status" value="1"/>
</dbReference>
<dbReference type="Pfam" id="PF00437">
    <property type="entry name" value="T2SSE"/>
    <property type="match status" value="1"/>
</dbReference>
<dbReference type="EMBL" id="PNRG01000005">
    <property type="protein sequence ID" value="PMR82250.1"/>
    <property type="molecule type" value="Genomic_DNA"/>
</dbReference>
<comment type="similarity">
    <text evidence="1 8">Belongs to the GSP E family.</text>
</comment>
<proteinExistence type="inferred from homology"/>
<dbReference type="InterPro" id="IPR001482">
    <property type="entry name" value="T2SS/T4SS_dom"/>
</dbReference>
<dbReference type="InterPro" id="IPR027417">
    <property type="entry name" value="P-loop_NTPase"/>
</dbReference>
<gene>
    <name evidence="10" type="primary">gspE</name>
    <name evidence="10" type="ORF">C1H70_03440</name>
</gene>
<dbReference type="InterPro" id="IPR007831">
    <property type="entry name" value="T2SS_GspE_N"/>
</dbReference>
<dbReference type="GO" id="GO:0015628">
    <property type="term" value="P:protein secretion by the type II secretion system"/>
    <property type="evidence" value="ECO:0007669"/>
    <property type="project" value="UniProtKB-UniRule"/>
</dbReference>
<dbReference type="InterPro" id="IPR003593">
    <property type="entry name" value="AAA+_ATPase"/>
</dbReference>
<keyword evidence="5 8" id="KW-0653">Protein transport</keyword>
<dbReference type="AlphaFoldDB" id="A0A2N7UP94"/>
<dbReference type="SMART" id="SM00382">
    <property type="entry name" value="AAA"/>
    <property type="match status" value="1"/>
</dbReference>
<evidence type="ECO:0000256" key="7">
    <source>
        <dbReference type="ARBA" id="ARBA00034006"/>
    </source>
</evidence>
<dbReference type="Proteomes" id="UP000235547">
    <property type="component" value="Unassembled WGS sequence"/>
</dbReference>